<dbReference type="GO" id="GO:0006730">
    <property type="term" value="P:one-carbon metabolic process"/>
    <property type="evidence" value="ECO:0007669"/>
    <property type="project" value="UniProtKB-KW"/>
</dbReference>
<dbReference type="PANTHER" id="PTHR11680:SF35">
    <property type="entry name" value="SERINE HYDROXYMETHYLTRANSFERASE 1"/>
    <property type="match status" value="1"/>
</dbReference>
<evidence type="ECO:0000256" key="5">
    <source>
        <dbReference type="ARBA" id="ARBA00022605"/>
    </source>
</evidence>
<dbReference type="InterPro" id="IPR039429">
    <property type="entry name" value="SHMT-like_dom"/>
</dbReference>
<dbReference type="FunFam" id="3.90.1150.10:FF:000114">
    <property type="entry name" value="Serine hydroxymethyltransferase"/>
    <property type="match status" value="1"/>
</dbReference>
<keyword evidence="7" id="KW-0663">Pyridoxal phosphate</keyword>
<proteinExistence type="inferred from homology"/>
<comment type="caution">
    <text evidence="9">The sequence shown here is derived from an EMBL/GenBank/DDBJ whole genome shotgun (WGS) entry which is preliminary data.</text>
</comment>
<keyword evidence="5" id="KW-0028">Amino-acid biosynthesis</keyword>
<comment type="similarity">
    <text evidence="2">Belongs to the SHMT family.</text>
</comment>
<keyword evidence="4" id="KW-0554">One-carbon metabolism</keyword>
<dbReference type="PROSITE" id="PS00096">
    <property type="entry name" value="SHMT"/>
    <property type="match status" value="1"/>
</dbReference>
<comment type="cofactor">
    <cofactor evidence="1">
        <name>pyridoxal 5'-phosphate</name>
        <dbReference type="ChEBI" id="CHEBI:597326"/>
    </cofactor>
</comment>
<dbReference type="AlphaFoldDB" id="X1J313"/>
<dbReference type="GO" id="GO:0004372">
    <property type="term" value="F:glycine hydroxymethyltransferase activity"/>
    <property type="evidence" value="ECO:0007669"/>
    <property type="project" value="TreeGrafter"/>
</dbReference>
<feature type="domain" description="Serine hydroxymethyltransferase-like" evidence="8">
    <location>
        <begin position="1"/>
        <end position="218"/>
    </location>
</feature>
<dbReference type="EMBL" id="BARU01036293">
    <property type="protein sequence ID" value="GAH89066.1"/>
    <property type="molecule type" value="Genomic_DNA"/>
</dbReference>
<dbReference type="SUPFAM" id="SSF53383">
    <property type="entry name" value="PLP-dependent transferases"/>
    <property type="match status" value="1"/>
</dbReference>
<gene>
    <name evidence="9" type="ORF">S03H2_56700</name>
</gene>
<dbReference type="GO" id="GO:0005737">
    <property type="term" value="C:cytoplasm"/>
    <property type="evidence" value="ECO:0007669"/>
    <property type="project" value="TreeGrafter"/>
</dbReference>
<name>X1J313_9ZZZZ</name>
<reference evidence="9" key="1">
    <citation type="journal article" date="2014" name="Front. Microbiol.">
        <title>High frequency of phylogenetically diverse reductive dehalogenase-homologous genes in deep subseafloor sedimentary metagenomes.</title>
        <authorList>
            <person name="Kawai M."/>
            <person name="Futagami T."/>
            <person name="Toyoda A."/>
            <person name="Takaki Y."/>
            <person name="Nishi S."/>
            <person name="Hori S."/>
            <person name="Arai W."/>
            <person name="Tsubouchi T."/>
            <person name="Morono Y."/>
            <person name="Uchiyama I."/>
            <person name="Ito T."/>
            <person name="Fujiyama A."/>
            <person name="Inagaki F."/>
            <person name="Takami H."/>
        </authorList>
    </citation>
    <scope>NUCLEOTIDE SEQUENCE</scope>
    <source>
        <strain evidence="9">Expedition CK06-06</strain>
    </source>
</reference>
<feature type="non-terminal residue" evidence="9">
    <location>
        <position position="252"/>
    </location>
</feature>
<evidence type="ECO:0000256" key="1">
    <source>
        <dbReference type="ARBA" id="ARBA00001933"/>
    </source>
</evidence>
<evidence type="ECO:0000256" key="7">
    <source>
        <dbReference type="ARBA" id="ARBA00022898"/>
    </source>
</evidence>
<dbReference type="InterPro" id="IPR015421">
    <property type="entry name" value="PyrdxlP-dep_Trfase_major"/>
</dbReference>
<sequence length="252" mass="27744">PELILLGGSLFLFPHPVLEAREAADEVGAKIVYDASHVLGLIAGKKFQDPLREEADVVTSSTHKTFPGPQGAIILCKEALKDEIDKAVFPGTVSNHHLHHVAGLAVTLVEMKNFGAEYASRILSNAKVLAESLYEEGFEVLCEHKGFTESHQIAVDVRGYGGGDAVAKKLERANIITNKNMLPFDEAPEEPSGIRFGVQELARIGMKESEMREIASLIRRVIIEGKEEKKIKEEVIELRAGFQHVQYCFDGK</sequence>
<dbReference type="GO" id="GO:0030170">
    <property type="term" value="F:pyridoxal phosphate binding"/>
    <property type="evidence" value="ECO:0007669"/>
    <property type="project" value="InterPro"/>
</dbReference>
<dbReference type="Gene3D" id="3.90.1150.10">
    <property type="entry name" value="Aspartate Aminotransferase, domain 1"/>
    <property type="match status" value="1"/>
</dbReference>
<dbReference type="GO" id="GO:0019264">
    <property type="term" value="P:glycine biosynthetic process from serine"/>
    <property type="evidence" value="ECO:0007669"/>
    <property type="project" value="TreeGrafter"/>
</dbReference>
<keyword evidence="3" id="KW-0963">Cytoplasm</keyword>
<dbReference type="InterPro" id="IPR049943">
    <property type="entry name" value="Ser_HO-MeTrfase-like"/>
</dbReference>
<dbReference type="PANTHER" id="PTHR11680">
    <property type="entry name" value="SERINE HYDROXYMETHYLTRANSFERASE"/>
    <property type="match status" value="1"/>
</dbReference>
<evidence type="ECO:0000259" key="8">
    <source>
        <dbReference type="Pfam" id="PF00464"/>
    </source>
</evidence>
<dbReference type="InterPro" id="IPR015424">
    <property type="entry name" value="PyrdxlP-dep_Trfase"/>
</dbReference>
<dbReference type="InterPro" id="IPR015422">
    <property type="entry name" value="PyrdxlP-dep_Trfase_small"/>
</dbReference>
<dbReference type="Pfam" id="PF00464">
    <property type="entry name" value="SHMT"/>
    <property type="match status" value="1"/>
</dbReference>
<evidence type="ECO:0000256" key="6">
    <source>
        <dbReference type="ARBA" id="ARBA00022679"/>
    </source>
</evidence>
<keyword evidence="6" id="KW-0808">Transferase</keyword>
<evidence type="ECO:0000256" key="3">
    <source>
        <dbReference type="ARBA" id="ARBA00022490"/>
    </source>
</evidence>
<protein>
    <recommendedName>
        <fullName evidence="8">Serine hydroxymethyltransferase-like domain-containing protein</fullName>
    </recommendedName>
</protein>
<dbReference type="GO" id="GO:0046653">
    <property type="term" value="P:tetrahydrofolate metabolic process"/>
    <property type="evidence" value="ECO:0007669"/>
    <property type="project" value="TreeGrafter"/>
</dbReference>
<dbReference type="Gene3D" id="3.40.640.10">
    <property type="entry name" value="Type I PLP-dependent aspartate aminotransferase-like (Major domain)"/>
    <property type="match status" value="1"/>
</dbReference>
<feature type="non-terminal residue" evidence="9">
    <location>
        <position position="1"/>
    </location>
</feature>
<dbReference type="InterPro" id="IPR019798">
    <property type="entry name" value="Ser_HO-MeTrfase_PLP_BS"/>
</dbReference>
<evidence type="ECO:0000256" key="4">
    <source>
        <dbReference type="ARBA" id="ARBA00022563"/>
    </source>
</evidence>
<accession>X1J313</accession>
<organism evidence="9">
    <name type="scientific">marine sediment metagenome</name>
    <dbReference type="NCBI Taxonomy" id="412755"/>
    <lineage>
        <taxon>unclassified sequences</taxon>
        <taxon>metagenomes</taxon>
        <taxon>ecological metagenomes</taxon>
    </lineage>
</organism>
<evidence type="ECO:0000313" key="9">
    <source>
        <dbReference type="EMBL" id="GAH89066.1"/>
    </source>
</evidence>
<evidence type="ECO:0000256" key="2">
    <source>
        <dbReference type="ARBA" id="ARBA00006376"/>
    </source>
</evidence>